<dbReference type="EMBL" id="AP018786">
    <property type="protein sequence ID" value="BBF23444.1"/>
    <property type="molecule type" value="Genomic_DNA"/>
</dbReference>
<dbReference type="Proteomes" id="UP000271003">
    <property type="component" value="Chromosome"/>
</dbReference>
<dbReference type="KEGG" id="sutt:SUTMEG_13350"/>
<dbReference type="InterPro" id="IPR023213">
    <property type="entry name" value="CAT-like_dom_sf"/>
</dbReference>
<dbReference type="GO" id="GO:0008811">
    <property type="term" value="F:chloramphenicol O-acetyltransferase activity"/>
    <property type="evidence" value="ECO:0007669"/>
    <property type="project" value="InterPro"/>
</dbReference>
<dbReference type="SUPFAM" id="SSF52777">
    <property type="entry name" value="CoA-dependent acyltransferases"/>
    <property type="match status" value="1"/>
</dbReference>
<dbReference type="Pfam" id="PF00302">
    <property type="entry name" value="CAT"/>
    <property type="match status" value="1"/>
</dbReference>
<dbReference type="SMART" id="SM01059">
    <property type="entry name" value="CAT"/>
    <property type="match status" value="1"/>
</dbReference>
<accession>A0A2Z6IAN3</accession>
<dbReference type="PANTHER" id="PTHR38474">
    <property type="entry name" value="SLR0299 PROTEIN"/>
    <property type="match status" value="1"/>
</dbReference>
<dbReference type="RefSeq" id="WP_120177052.1">
    <property type="nucleotide sequence ID" value="NZ_AP018786.1"/>
</dbReference>
<sequence>MTASPSAFSNAAARLEPVDLDRLPRADHFRAFTQAVPCTFAMTVPLDVTGAVARHRSKGVPLYVLLMHAVLGVMNAPDLPEFRFDWCTGQRSPDGKSESKDDIPGVWSRVGANFTHMNPETQTFMSLWLPWVEDETDFVALYRETIERFGRSPRMVPQGSIPPNNVPISMIPWTAYTGFQVNFPNFRYLRPVVTMGKFGPSAADPARLTLPFTLQLHHATADGWHASEAHRRIELATR</sequence>
<dbReference type="InterPro" id="IPR001707">
    <property type="entry name" value="Cmp_AcTrfase"/>
</dbReference>
<keyword evidence="1" id="KW-0808">Transferase</keyword>
<dbReference type="Gene3D" id="3.30.559.10">
    <property type="entry name" value="Chloramphenicol acetyltransferase-like domain"/>
    <property type="match status" value="1"/>
</dbReference>
<evidence type="ECO:0000313" key="1">
    <source>
        <dbReference type="EMBL" id="BBF23444.1"/>
    </source>
</evidence>
<dbReference type="AlphaFoldDB" id="A0A2Z6IAN3"/>
<reference evidence="1 2" key="1">
    <citation type="journal article" date="2018" name="Int. J. Syst. Evol. Microbiol.">
        <title>Mesosutterella multiformis gen. nov., sp. nov., a member of the family Sutterellaceae and Sutterella megalosphaeroides sp. nov., isolated from human faeces.</title>
        <authorList>
            <person name="Sakamoto M."/>
            <person name="Ikeyama N."/>
            <person name="Kunihiro T."/>
            <person name="Iino T."/>
            <person name="Yuki M."/>
            <person name="Ohkuma M."/>
        </authorList>
    </citation>
    <scope>NUCLEOTIDE SEQUENCE [LARGE SCALE GENOMIC DNA]</scope>
    <source>
        <strain evidence="1 2">6FBBBH3</strain>
    </source>
</reference>
<organism evidence="1 2">
    <name type="scientific">Sutterella megalosphaeroides</name>
    <dbReference type="NCBI Taxonomy" id="2494234"/>
    <lineage>
        <taxon>Bacteria</taxon>
        <taxon>Pseudomonadati</taxon>
        <taxon>Pseudomonadota</taxon>
        <taxon>Betaproteobacteria</taxon>
        <taxon>Burkholderiales</taxon>
        <taxon>Sutterellaceae</taxon>
        <taxon>Sutterella</taxon>
    </lineage>
</organism>
<protein>
    <submittedName>
        <fullName evidence="1">Chloramphenicol acetyltransferase</fullName>
    </submittedName>
</protein>
<proteinExistence type="predicted"/>
<dbReference type="PANTHER" id="PTHR38474:SF2">
    <property type="entry name" value="CHLORAMPHENICOL ACETYLTRANSFERASE"/>
    <property type="match status" value="1"/>
</dbReference>
<gene>
    <name evidence="1" type="primary">cat</name>
    <name evidence="1" type="ORF">SUTMEG_13350</name>
</gene>
<name>A0A2Z6IAN3_9BURK</name>
<keyword evidence="2" id="KW-1185">Reference proteome</keyword>
<evidence type="ECO:0000313" key="2">
    <source>
        <dbReference type="Proteomes" id="UP000271003"/>
    </source>
</evidence>
<dbReference type="OrthoDB" id="9801766at2"/>